<feature type="signal peptide" evidence="1">
    <location>
        <begin position="1"/>
        <end position="17"/>
    </location>
</feature>
<gene>
    <name evidence="2" type="ORF">EI97DRAFT_465682</name>
</gene>
<evidence type="ECO:0000313" key="2">
    <source>
        <dbReference type="EMBL" id="KAF2278366.1"/>
    </source>
</evidence>
<sequence>MKSTLALPIVLATLGLAAPGAHEKRAIGQVTLFKNVNYGGQSTTLRIETTVNNGCTNLPSSFNNQVLSIRLSPNDGTFFCRLADGPNCDPNTYTTWNFNHDVPDLNAPDYGIGNRASSIFCDVNV</sequence>
<evidence type="ECO:0000313" key="3">
    <source>
        <dbReference type="Proteomes" id="UP000800097"/>
    </source>
</evidence>
<organism evidence="2 3">
    <name type="scientific">Westerdykella ornata</name>
    <dbReference type="NCBI Taxonomy" id="318751"/>
    <lineage>
        <taxon>Eukaryota</taxon>
        <taxon>Fungi</taxon>
        <taxon>Dikarya</taxon>
        <taxon>Ascomycota</taxon>
        <taxon>Pezizomycotina</taxon>
        <taxon>Dothideomycetes</taxon>
        <taxon>Pleosporomycetidae</taxon>
        <taxon>Pleosporales</taxon>
        <taxon>Sporormiaceae</taxon>
        <taxon>Westerdykella</taxon>
    </lineage>
</organism>
<dbReference type="AlphaFoldDB" id="A0A6A6JRL9"/>
<protein>
    <recommendedName>
        <fullName evidence="4">AA1-like domain-containing protein</fullName>
    </recommendedName>
</protein>
<dbReference type="EMBL" id="ML986488">
    <property type="protein sequence ID" value="KAF2278366.1"/>
    <property type="molecule type" value="Genomic_DNA"/>
</dbReference>
<reference evidence="2" key="1">
    <citation type="journal article" date="2020" name="Stud. Mycol.">
        <title>101 Dothideomycetes genomes: a test case for predicting lifestyles and emergence of pathogens.</title>
        <authorList>
            <person name="Haridas S."/>
            <person name="Albert R."/>
            <person name="Binder M."/>
            <person name="Bloem J."/>
            <person name="Labutti K."/>
            <person name="Salamov A."/>
            <person name="Andreopoulos B."/>
            <person name="Baker S."/>
            <person name="Barry K."/>
            <person name="Bills G."/>
            <person name="Bluhm B."/>
            <person name="Cannon C."/>
            <person name="Castanera R."/>
            <person name="Culley D."/>
            <person name="Daum C."/>
            <person name="Ezra D."/>
            <person name="Gonzalez J."/>
            <person name="Henrissat B."/>
            <person name="Kuo A."/>
            <person name="Liang C."/>
            <person name="Lipzen A."/>
            <person name="Lutzoni F."/>
            <person name="Magnuson J."/>
            <person name="Mondo S."/>
            <person name="Nolan M."/>
            <person name="Ohm R."/>
            <person name="Pangilinan J."/>
            <person name="Park H.-J."/>
            <person name="Ramirez L."/>
            <person name="Alfaro M."/>
            <person name="Sun H."/>
            <person name="Tritt A."/>
            <person name="Yoshinaga Y."/>
            <person name="Zwiers L.-H."/>
            <person name="Turgeon B."/>
            <person name="Goodwin S."/>
            <person name="Spatafora J."/>
            <person name="Crous P."/>
            <person name="Grigoriev I."/>
        </authorList>
    </citation>
    <scope>NUCLEOTIDE SEQUENCE</scope>
    <source>
        <strain evidence="2">CBS 379.55</strain>
    </source>
</reference>
<dbReference type="Proteomes" id="UP000800097">
    <property type="component" value="Unassembled WGS sequence"/>
</dbReference>
<accession>A0A6A6JRL9</accession>
<evidence type="ECO:0008006" key="4">
    <source>
        <dbReference type="Google" id="ProtNLM"/>
    </source>
</evidence>
<dbReference type="OrthoDB" id="3767933at2759"/>
<keyword evidence="1" id="KW-0732">Signal</keyword>
<name>A0A6A6JRL9_WESOR</name>
<evidence type="ECO:0000256" key="1">
    <source>
        <dbReference type="SAM" id="SignalP"/>
    </source>
</evidence>
<dbReference type="Gene3D" id="2.60.20.10">
    <property type="entry name" value="Crystallins"/>
    <property type="match status" value="1"/>
</dbReference>
<dbReference type="GeneID" id="54554657"/>
<feature type="chain" id="PRO_5025555144" description="AA1-like domain-containing protein" evidence="1">
    <location>
        <begin position="18"/>
        <end position="125"/>
    </location>
</feature>
<dbReference type="RefSeq" id="XP_033655905.1">
    <property type="nucleotide sequence ID" value="XM_033801482.1"/>
</dbReference>
<keyword evidence="3" id="KW-1185">Reference proteome</keyword>
<proteinExistence type="predicted"/>